<proteinExistence type="predicted"/>
<accession>A0A1M5W7T1</accession>
<reference evidence="1 2" key="1">
    <citation type="submission" date="2016-11" db="EMBL/GenBank/DDBJ databases">
        <authorList>
            <person name="Jaros S."/>
            <person name="Januszkiewicz K."/>
            <person name="Wedrychowicz H."/>
        </authorList>
    </citation>
    <scope>NUCLEOTIDE SEQUENCE [LARGE SCALE GENOMIC DNA]</scope>
    <source>
        <strain evidence="1 2">GAS138</strain>
    </source>
</reference>
<evidence type="ECO:0008006" key="3">
    <source>
        <dbReference type="Google" id="ProtNLM"/>
    </source>
</evidence>
<organism evidence="1 2">
    <name type="scientific">Bradyrhizobium erythrophlei</name>
    <dbReference type="NCBI Taxonomy" id="1437360"/>
    <lineage>
        <taxon>Bacteria</taxon>
        <taxon>Pseudomonadati</taxon>
        <taxon>Pseudomonadota</taxon>
        <taxon>Alphaproteobacteria</taxon>
        <taxon>Hyphomicrobiales</taxon>
        <taxon>Nitrobacteraceae</taxon>
        <taxon>Bradyrhizobium</taxon>
    </lineage>
</organism>
<dbReference type="RefSeq" id="WP_154072617.1">
    <property type="nucleotide sequence ID" value="NZ_LT670817.1"/>
</dbReference>
<evidence type="ECO:0000313" key="1">
    <source>
        <dbReference type="EMBL" id="SHH83253.1"/>
    </source>
</evidence>
<evidence type="ECO:0000313" key="2">
    <source>
        <dbReference type="Proteomes" id="UP000189796"/>
    </source>
</evidence>
<sequence length="147" mass="15940">MKLLGREQSFVLWCFSASLVLSSCGGTGPECGSLDARNSVVKIVSDDNNNKLVNYAVKNSSSVAALVSDTKSEAEKLAIWEKARQSAVYRLDDTILMNSRNKAAQEVTCVGLLYVTVADVTAQKEVEFKVKQTADGKIVVSVNPFLF</sequence>
<dbReference type="AlphaFoldDB" id="A0A1M5W7T1"/>
<name>A0A1M5W7T1_9BRAD</name>
<dbReference type="Proteomes" id="UP000189796">
    <property type="component" value="Chromosome I"/>
</dbReference>
<dbReference type="OrthoDB" id="8241488at2"/>
<gene>
    <name evidence="1" type="ORF">SAMN05443248_6391</name>
</gene>
<dbReference type="PROSITE" id="PS51257">
    <property type="entry name" value="PROKAR_LIPOPROTEIN"/>
    <property type="match status" value="1"/>
</dbReference>
<protein>
    <recommendedName>
        <fullName evidence="3">Lipoprotein</fullName>
    </recommendedName>
</protein>
<dbReference type="EMBL" id="LT670817">
    <property type="protein sequence ID" value="SHH83253.1"/>
    <property type="molecule type" value="Genomic_DNA"/>
</dbReference>